<comment type="caution">
    <text evidence="2">The sequence shown here is derived from an EMBL/GenBank/DDBJ whole genome shotgun (WGS) entry which is preliminary data.</text>
</comment>
<evidence type="ECO:0000313" key="3">
    <source>
        <dbReference type="Proteomes" id="UP000327157"/>
    </source>
</evidence>
<protein>
    <submittedName>
        <fullName evidence="2">Uncharacterized protein</fullName>
    </submittedName>
</protein>
<accession>A0A5N5G760</accession>
<dbReference type="OrthoDB" id="783251at2759"/>
<organism evidence="2 3">
    <name type="scientific">Pyrus ussuriensis x Pyrus communis</name>
    <dbReference type="NCBI Taxonomy" id="2448454"/>
    <lineage>
        <taxon>Eukaryota</taxon>
        <taxon>Viridiplantae</taxon>
        <taxon>Streptophyta</taxon>
        <taxon>Embryophyta</taxon>
        <taxon>Tracheophyta</taxon>
        <taxon>Spermatophyta</taxon>
        <taxon>Magnoliopsida</taxon>
        <taxon>eudicotyledons</taxon>
        <taxon>Gunneridae</taxon>
        <taxon>Pentapetalae</taxon>
        <taxon>rosids</taxon>
        <taxon>fabids</taxon>
        <taxon>Rosales</taxon>
        <taxon>Rosaceae</taxon>
        <taxon>Amygdaloideae</taxon>
        <taxon>Maleae</taxon>
        <taxon>Pyrus</taxon>
    </lineage>
</organism>
<feature type="compositionally biased region" description="Basic residues" evidence="1">
    <location>
        <begin position="34"/>
        <end position="44"/>
    </location>
</feature>
<dbReference type="AlphaFoldDB" id="A0A5N5G760"/>
<reference evidence="2 3" key="1">
    <citation type="submission" date="2019-09" db="EMBL/GenBank/DDBJ databases">
        <authorList>
            <person name="Ou C."/>
        </authorList>
    </citation>
    <scope>NUCLEOTIDE SEQUENCE [LARGE SCALE GENOMIC DNA]</scope>
    <source>
        <strain evidence="2">S2</strain>
        <tissue evidence="2">Leaf</tissue>
    </source>
</reference>
<evidence type="ECO:0000313" key="2">
    <source>
        <dbReference type="EMBL" id="KAB2609561.1"/>
    </source>
</evidence>
<feature type="region of interest" description="Disordered" evidence="1">
    <location>
        <begin position="33"/>
        <end position="80"/>
    </location>
</feature>
<reference evidence="2 3" key="2">
    <citation type="submission" date="2019-11" db="EMBL/GenBank/DDBJ databases">
        <title>A de novo genome assembly of a pear dwarfing rootstock.</title>
        <authorList>
            <person name="Wang F."/>
            <person name="Wang J."/>
            <person name="Li S."/>
            <person name="Zhang Y."/>
            <person name="Fang M."/>
            <person name="Ma L."/>
            <person name="Zhao Y."/>
            <person name="Jiang S."/>
        </authorList>
    </citation>
    <scope>NUCLEOTIDE SEQUENCE [LARGE SCALE GENOMIC DNA]</scope>
    <source>
        <strain evidence="2">S2</strain>
        <tissue evidence="2">Leaf</tissue>
    </source>
</reference>
<dbReference type="PANTHER" id="PTHR34190">
    <property type="entry name" value="EXPRESSED PROTEIN"/>
    <property type="match status" value="1"/>
</dbReference>
<dbReference type="EMBL" id="SMOL01000548">
    <property type="protein sequence ID" value="KAB2609561.1"/>
    <property type="molecule type" value="Genomic_DNA"/>
</dbReference>
<proteinExistence type="predicted"/>
<sequence>MVAMTMANTTEEPILSRMDRLDTVLRQLEEIRGSHSHSHSHTHSPKSSSCTSSPTRTSGTLTSDGGHVPSSAELISPESLEKHCRPIEHVMMETDAKGSLLERLDHVEDRVLKLCMQLEEEFMETSAERKRDDEAEMVKRREKEERAEMTRRSEKEEKIVISEIERRTQIDIIEARDYLSAAEVYFADEDIVILALNGMPHECNTFRCVVRGCENVITLKDDGQPYGNPALYRTIVGLSAKRILSTVRTNCAPPSNSTDEACISRANITAERGAITTAIRGKEIPACLSAIAATSILIRQLSYKGCSPWLSCEVDHGRSRYSCGLGRVDNLETPYKIPLTTQEFWIQVKGLPLVLMTQAMGEEIERPLGTYITTDCNRGGDCLESAEDLGGIGCVQTVTVRDEDEVLGWQWGLGMDGFKVFWFEEIWIRNHESTAIPGVGYAAEGDRDSLGRNFEKTRVHEISNQHSGRINKKREIRSKDA</sequence>
<evidence type="ECO:0000256" key="1">
    <source>
        <dbReference type="SAM" id="MobiDB-lite"/>
    </source>
</evidence>
<gene>
    <name evidence="2" type="ORF">D8674_042266</name>
</gene>
<keyword evidence="3" id="KW-1185">Reference proteome</keyword>
<dbReference type="PANTHER" id="PTHR34190:SF4">
    <property type="entry name" value="EXPRESSED PROTEIN"/>
    <property type="match status" value="1"/>
</dbReference>
<dbReference type="Proteomes" id="UP000327157">
    <property type="component" value="Unassembled WGS sequence"/>
</dbReference>
<name>A0A5N5G760_9ROSA</name>
<feature type="compositionally biased region" description="Low complexity" evidence="1">
    <location>
        <begin position="45"/>
        <end position="60"/>
    </location>
</feature>
<feature type="region of interest" description="Disordered" evidence="1">
    <location>
        <begin position="126"/>
        <end position="154"/>
    </location>
</feature>